<name>A0A5A7PD68_STRAF</name>
<evidence type="ECO:0000259" key="2">
    <source>
        <dbReference type="Pfam" id="PF16211"/>
    </source>
</evidence>
<keyword evidence="1" id="KW-0812">Transmembrane</keyword>
<keyword evidence="1" id="KW-1133">Transmembrane helix</keyword>
<sequence length="239" mass="26694">RRCLTTGDRLVLDGSSHSIIIRENPITIQSGSMWVACPIITYLSISMGIGVVGRACGYNNLCSLENWGPVCRCPWQVNREISELDERPEFSGNSCTHGGPGDDELVEISDVDWPKNDRTYKSEHRARVQRCLSPSCWKKRMPLSNGKLDTGLGSVAFLEVRKGWRAVNFDKLLGSVTIANGGVLPKFIRFCYRRRPAPATICFAGVLGWILFDMFSVLQLWVFIESFSNFSCFCGDVLA</sequence>
<evidence type="ECO:0000313" key="4">
    <source>
        <dbReference type="Proteomes" id="UP000325081"/>
    </source>
</evidence>
<dbReference type="InterPro" id="IPR032454">
    <property type="entry name" value="Histone_H2A_C"/>
</dbReference>
<gene>
    <name evidence="3" type="ORF">STAS_06708</name>
</gene>
<feature type="transmembrane region" description="Helical" evidence="1">
    <location>
        <begin position="199"/>
        <end position="224"/>
    </location>
</feature>
<evidence type="ECO:0000313" key="3">
    <source>
        <dbReference type="EMBL" id="GER30749.1"/>
    </source>
</evidence>
<feature type="non-terminal residue" evidence="3">
    <location>
        <position position="239"/>
    </location>
</feature>
<accession>A0A5A7PD68</accession>
<dbReference type="Pfam" id="PF16211">
    <property type="entry name" value="Histone_H2A_C"/>
    <property type="match status" value="1"/>
</dbReference>
<feature type="non-terminal residue" evidence="3">
    <location>
        <position position="1"/>
    </location>
</feature>
<dbReference type="AlphaFoldDB" id="A0A5A7PD68"/>
<proteinExistence type="predicted"/>
<keyword evidence="4" id="KW-1185">Reference proteome</keyword>
<keyword evidence="1" id="KW-0472">Membrane</keyword>
<organism evidence="3 4">
    <name type="scientific">Striga asiatica</name>
    <name type="common">Asiatic witchweed</name>
    <name type="synonym">Buchnera asiatica</name>
    <dbReference type="NCBI Taxonomy" id="4170"/>
    <lineage>
        <taxon>Eukaryota</taxon>
        <taxon>Viridiplantae</taxon>
        <taxon>Streptophyta</taxon>
        <taxon>Embryophyta</taxon>
        <taxon>Tracheophyta</taxon>
        <taxon>Spermatophyta</taxon>
        <taxon>Magnoliopsida</taxon>
        <taxon>eudicotyledons</taxon>
        <taxon>Gunneridae</taxon>
        <taxon>Pentapetalae</taxon>
        <taxon>asterids</taxon>
        <taxon>lamiids</taxon>
        <taxon>Lamiales</taxon>
        <taxon>Orobanchaceae</taxon>
        <taxon>Buchnereae</taxon>
        <taxon>Striga</taxon>
    </lineage>
</organism>
<comment type="caution">
    <text evidence="3">The sequence shown here is derived from an EMBL/GenBank/DDBJ whole genome shotgun (WGS) entry which is preliminary data.</text>
</comment>
<evidence type="ECO:0000256" key="1">
    <source>
        <dbReference type="SAM" id="Phobius"/>
    </source>
</evidence>
<protein>
    <submittedName>
        <fullName evidence="3">Histone H2A</fullName>
    </submittedName>
</protein>
<dbReference type="EMBL" id="BKCP01004394">
    <property type="protein sequence ID" value="GER30749.1"/>
    <property type="molecule type" value="Genomic_DNA"/>
</dbReference>
<dbReference type="Proteomes" id="UP000325081">
    <property type="component" value="Unassembled WGS sequence"/>
</dbReference>
<feature type="domain" description="Histone H2A C-terminal" evidence="2">
    <location>
        <begin position="170"/>
        <end position="186"/>
    </location>
</feature>
<reference evidence="4" key="1">
    <citation type="journal article" date="2019" name="Curr. Biol.">
        <title>Genome Sequence of Striga asiatica Provides Insight into the Evolution of Plant Parasitism.</title>
        <authorList>
            <person name="Yoshida S."/>
            <person name="Kim S."/>
            <person name="Wafula E.K."/>
            <person name="Tanskanen J."/>
            <person name="Kim Y.M."/>
            <person name="Honaas L."/>
            <person name="Yang Z."/>
            <person name="Spallek T."/>
            <person name="Conn C.E."/>
            <person name="Ichihashi Y."/>
            <person name="Cheong K."/>
            <person name="Cui S."/>
            <person name="Der J.P."/>
            <person name="Gundlach H."/>
            <person name="Jiao Y."/>
            <person name="Hori C."/>
            <person name="Ishida J.K."/>
            <person name="Kasahara H."/>
            <person name="Kiba T."/>
            <person name="Kim M.S."/>
            <person name="Koo N."/>
            <person name="Laohavisit A."/>
            <person name="Lee Y.H."/>
            <person name="Lumba S."/>
            <person name="McCourt P."/>
            <person name="Mortimer J.C."/>
            <person name="Mutuku J.M."/>
            <person name="Nomura T."/>
            <person name="Sasaki-Sekimoto Y."/>
            <person name="Seto Y."/>
            <person name="Wang Y."/>
            <person name="Wakatake T."/>
            <person name="Sakakibara H."/>
            <person name="Demura T."/>
            <person name="Yamaguchi S."/>
            <person name="Yoneyama K."/>
            <person name="Manabe R.I."/>
            <person name="Nelson D.C."/>
            <person name="Schulman A.H."/>
            <person name="Timko M.P."/>
            <person name="dePamphilis C.W."/>
            <person name="Choi D."/>
            <person name="Shirasu K."/>
        </authorList>
    </citation>
    <scope>NUCLEOTIDE SEQUENCE [LARGE SCALE GENOMIC DNA]</scope>
    <source>
        <strain evidence="4">cv. UVA1</strain>
    </source>
</reference>